<dbReference type="PANTHER" id="PTHR47326">
    <property type="entry name" value="TRANSPOSABLE ELEMENT TC3 TRANSPOSASE-LIKE PROTEIN"/>
    <property type="match status" value="1"/>
</dbReference>
<evidence type="ECO:0000313" key="2">
    <source>
        <dbReference type="Proteomes" id="UP000036403"/>
    </source>
</evidence>
<organism evidence="1 2">
    <name type="scientific">Lasius niger</name>
    <name type="common">Black garden ant</name>
    <dbReference type="NCBI Taxonomy" id="67767"/>
    <lineage>
        <taxon>Eukaryota</taxon>
        <taxon>Metazoa</taxon>
        <taxon>Ecdysozoa</taxon>
        <taxon>Arthropoda</taxon>
        <taxon>Hexapoda</taxon>
        <taxon>Insecta</taxon>
        <taxon>Pterygota</taxon>
        <taxon>Neoptera</taxon>
        <taxon>Endopterygota</taxon>
        <taxon>Hymenoptera</taxon>
        <taxon>Apocrita</taxon>
        <taxon>Aculeata</taxon>
        <taxon>Formicoidea</taxon>
        <taxon>Formicidae</taxon>
        <taxon>Formicinae</taxon>
        <taxon>Lasius</taxon>
        <taxon>Lasius</taxon>
    </lineage>
</organism>
<sequence length="353" mass="40052">MIAKFEETGSFDVKPGRGRRPVSAAAVEDVATALQEQTSSDAGISSARGMSRMLDMPISTVRKVLRNILRCYPYKITHVQQLLPADLKSRESFALQFLARMEVDKEWPWNILWSDEAHFHLHGSVNTQNCRIWATENPFHLHSLPLHSEKVTVWCGITATFIVGPFFFEEITPAGPVTCTVTGKRYEALLRNHVLPALQQRQCVDRTIFMQDGAPPHIATSVKQLLRAQFGVDRIISRHFPTTWPPRSPDLNPCDFWLWGYLKSVVYNGRIQNLADLKASITHHIHCISADTLRSVVEHAVLRFQLVAEQGGGHIEQLVSNHQHGTNILLMIRHKLFDMTFFFLFLALSLLSL</sequence>
<dbReference type="PaxDb" id="67767-A0A0J7JXQ4"/>
<name>A0A0J7JXQ4_LASNI</name>
<proteinExistence type="predicted"/>
<keyword evidence="2" id="KW-1185">Reference proteome</keyword>
<protein>
    <submittedName>
        <fullName evidence="1">Transposable element tc3 transposase</fullName>
    </submittedName>
</protein>
<dbReference type="PANTHER" id="PTHR47326:SF1">
    <property type="entry name" value="HTH PSQ-TYPE DOMAIN-CONTAINING PROTEIN"/>
    <property type="match status" value="1"/>
</dbReference>
<dbReference type="Proteomes" id="UP000036403">
    <property type="component" value="Unassembled WGS sequence"/>
</dbReference>
<dbReference type="Gene3D" id="3.30.420.10">
    <property type="entry name" value="Ribonuclease H-like superfamily/Ribonuclease H"/>
    <property type="match status" value="1"/>
</dbReference>
<dbReference type="OrthoDB" id="7553511at2759"/>
<evidence type="ECO:0000313" key="1">
    <source>
        <dbReference type="EMBL" id="KMQ82897.1"/>
    </source>
</evidence>
<dbReference type="EMBL" id="LBMM01022392">
    <property type="protein sequence ID" value="KMQ82897.1"/>
    <property type="molecule type" value="Genomic_DNA"/>
</dbReference>
<dbReference type="GO" id="GO:0003676">
    <property type="term" value="F:nucleic acid binding"/>
    <property type="evidence" value="ECO:0007669"/>
    <property type="project" value="InterPro"/>
</dbReference>
<comment type="caution">
    <text evidence="1">The sequence shown here is derived from an EMBL/GenBank/DDBJ whole genome shotgun (WGS) entry which is preliminary data.</text>
</comment>
<dbReference type="AlphaFoldDB" id="A0A0J7JXQ4"/>
<reference evidence="1 2" key="1">
    <citation type="submission" date="2015-04" db="EMBL/GenBank/DDBJ databases">
        <title>Lasius niger genome sequencing.</title>
        <authorList>
            <person name="Konorov E.A."/>
            <person name="Nikitin M.A."/>
            <person name="Kirill M.V."/>
            <person name="Chang P."/>
        </authorList>
    </citation>
    <scope>NUCLEOTIDE SEQUENCE [LARGE SCALE GENOMIC DNA]</scope>
    <source>
        <tissue evidence="1">Whole</tissue>
    </source>
</reference>
<accession>A0A0J7JXQ4</accession>
<dbReference type="InterPro" id="IPR036397">
    <property type="entry name" value="RNaseH_sf"/>
</dbReference>
<dbReference type="STRING" id="67767.A0A0J7JXQ4"/>
<gene>
    <name evidence="1" type="ORF">RF55_21525</name>
</gene>